<dbReference type="Proteomes" id="UP000616885">
    <property type="component" value="Unassembled WGS sequence"/>
</dbReference>
<comment type="caution">
    <text evidence="2">The sequence shown here is derived from an EMBL/GenBank/DDBJ whole genome shotgun (WGS) entry which is preliminary data.</text>
</comment>
<protein>
    <submittedName>
        <fullName evidence="2">Uncharacterized protein</fullName>
    </submittedName>
</protein>
<dbReference type="InterPro" id="IPR036388">
    <property type="entry name" value="WH-like_DNA-bd_sf"/>
</dbReference>
<evidence type="ECO:0000313" key="3">
    <source>
        <dbReference type="Proteomes" id="UP000616885"/>
    </source>
</evidence>
<proteinExistence type="predicted"/>
<dbReference type="AlphaFoldDB" id="A0A8H7N939"/>
<accession>A0A8H7N939</accession>
<dbReference type="EMBL" id="JADCTT010000005">
    <property type="protein sequence ID" value="KAF9751471.1"/>
    <property type="molecule type" value="Genomic_DNA"/>
</dbReference>
<organism evidence="2 3">
    <name type="scientific">Bionectria ochroleuca</name>
    <name type="common">Gliocladium roseum</name>
    <dbReference type="NCBI Taxonomy" id="29856"/>
    <lineage>
        <taxon>Eukaryota</taxon>
        <taxon>Fungi</taxon>
        <taxon>Dikarya</taxon>
        <taxon>Ascomycota</taxon>
        <taxon>Pezizomycotina</taxon>
        <taxon>Sordariomycetes</taxon>
        <taxon>Hypocreomycetidae</taxon>
        <taxon>Hypocreales</taxon>
        <taxon>Bionectriaceae</taxon>
        <taxon>Clonostachys</taxon>
    </lineage>
</organism>
<feature type="region of interest" description="Disordered" evidence="1">
    <location>
        <begin position="53"/>
        <end position="72"/>
    </location>
</feature>
<reference evidence="2" key="1">
    <citation type="submission" date="2020-10" db="EMBL/GenBank/DDBJ databases">
        <title>High-Quality Genome Resource of Clonostachys rosea strain S41 by Oxford Nanopore Long-Read Sequencing.</title>
        <authorList>
            <person name="Wang H."/>
        </authorList>
    </citation>
    <scope>NUCLEOTIDE SEQUENCE</scope>
    <source>
        <strain evidence="2">S41</strain>
    </source>
</reference>
<sequence length="108" mass="11415">MAPTIKALFETYCRLCTRDSVLHPLSGSEFREVVGSLETLGLVNAVDGKNGSFITPQTPSKRGRKTTTVASGDDKRIASAVAEKDMESMVDGIGAGILRSILSGEALD</sequence>
<dbReference type="Gene3D" id="1.10.10.10">
    <property type="entry name" value="Winged helix-like DNA-binding domain superfamily/Winged helix DNA-binding domain"/>
    <property type="match status" value="1"/>
</dbReference>
<feature type="compositionally biased region" description="Polar residues" evidence="1">
    <location>
        <begin position="53"/>
        <end position="70"/>
    </location>
</feature>
<evidence type="ECO:0000313" key="2">
    <source>
        <dbReference type="EMBL" id="KAF9751471.1"/>
    </source>
</evidence>
<gene>
    <name evidence="2" type="ORF">IM811_013265</name>
</gene>
<evidence type="ECO:0000256" key="1">
    <source>
        <dbReference type="SAM" id="MobiDB-lite"/>
    </source>
</evidence>
<name>A0A8H7N939_BIOOC</name>